<dbReference type="SUPFAM" id="SSF46689">
    <property type="entry name" value="Homeodomain-like"/>
    <property type="match status" value="1"/>
</dbReference>
<reference evidence="1 2" key="1">
    <citation type="submission" date="2017-09" db="EMBL/GenBank/DDBJ databases">
        <title>Depth-based differentiation of microbial function through sediment-hosted aquifers and enrichment of novel symbionts in the deep terrestrial subsurface.</title>
        <authorList>
            <person name="Probst A.J."/>
            <person name="Ladd B."/>
            <person name="Jarett J.K."/>
            <person name="Geller-Mcgrath D.E."/>
            <person name="Sieber C.M."/>
            <person name="Emerson J.B."/>
            <person name="Anantharaman K."/>
            <person name="Thomas B.C."/>
            <person name="Malmstrom R."/>
            <person name="Stieglmeier M."/>
            <person name="Klingl A."/>
            <person name="Woyke T."/>
            <person name="Ryan C.M."/>
            <person name="Banfield J.F."/>
        </authorList>
    </citation>
    <scope>NUCLEOTIDE SEQUENCE [LARGE SCALE GENOMIC DNA]</scope>
    <source>
        <strain evidence="1">CG11_big_fil_rev_8_21_14_0_20_36_20</strain>
    </source>
</reference>
<proteinExistence type="predicted"/>
<name>A0A2H0NBJ7_9BACT</name>
<evidence type="ECO:0000313" key="1">
    <source>
        <dbReference type="EMBL" id="PIR06269.1"/>
    </source>
</evidence>
<protein>
    <submittedName>
        <fullName evidence="1">Uncharacterized protein</fullName>
    </submittedName>
</protein>
<dbReference type="Proteomes" id="UP000230564">
    <property type="component" value="Unassembled WGS sequence"/>
</dbReference>
<comment type="caution">
    <text evidence="1">The sequence shown here is derived from an EMBL/GenBank/DDBJ whole genome shotgun (WGS) entry which is preliminary data.</text>
</comment>
<gene>
    <name evidence="1" type="ORF">COV55_04505</name>
</gene>
<organism evidence="1 2">
    <name type="scientific">Candidatus Komeilibacteria bacterium CG11_big_fil_rev_8_21_14_0_20_36_20</name>
    <dbReference type="NCBI Taxonomy" id="1974477"/>
    <lineage>
        <taxon>Bacteria</taxon>
        <taxon>Candidatus Komeiliibacteriota</taxon>
    </lineage>
</organism>
<dbReference type="InterPro" id="IPR009057">
    <property type="entry name" value="Homeodomain-like_sf"/>
</dbReference>
<dbReference type="Pfam" id="PF13384">
    <property type="entry name" value="HTH_23"/>
    <property type="match status" value="1"/>
</dbReference>
<dbReference type="EMBL" id="PCWQ01000015">
    <property type="protein sequence ID" value="PIR06269.1"/>
    <property type="molecule type" value="Genomic_DNA"/>
</dbReference>
<sequence>MYMPYTTNPHLPEVQRKTVLLVRSGWSIRKAARYTGVYPSTVLRWVRKAPNDGRFTIPTKSSKPHSHPNALGPSIVKRILELRKERNQCAEILKQRKY</sequence>
<dbReference type="AlphaFoldDB" id="A0A2H0NBJ7"/>
<accession>A0A2H0NBJ7</accession>
<evidence type="ECO:0000313" key="2">
    <source>
        <dbReference type="Proteomes" id="UP000230564"/>
    </source>
</evidence>